<keyword evidence="3" id="KW-0813">Transport</keyword>
<evidence type="ECO:0000313" key="9">
    <source>
        <dbReference type="Proteomes" id="UP000019763"/>
    </source>
</evidence>
<dbReference type="GO" id="GO:0005886">
    <property type="term" value="C:plasma membrane"/>
    <property type="evidence" value="ECO:0007669"/>
    <property type="project" value="TreeGrafter"/>
</dbReference>
<dbReference type="PANTHER" id="PTHR10332">
    <property type="entry name" value="EQUILIBRATIVE NUCLEOSIDE TRANSPORTER"/>
    <property type="match status" value="1"/>
</dbReference>
<proteinExistence type="inferred from homology"/>
<feature type="transmembrane region" description="Helical" evidence="7">
    <location>
        <begin position="377"/>
        <end position="398"/>
    </location>
</feature>
<feature type="transmembrane region" description="Helical" evidence="7">
    <location>
        <begin position="192"/>
        <end position="212"/>
    </location>
</feature>
<dbReference type="OMA" id="VISRCEW"/>
<dbReference type="AlphaFoldDB" id="A0A023AYE6"/>
<keyword evidence="9" id="KW-1185">Reference proteome</keyword>
<keyword evidence="5 7" id="KW-1133">Transmembrane helix</keyword>
<keyword evidence="6 7" id="KW-0472">Membrane</keyword>
<dbReference type="Proteomes" id="UP000019763">
    <property type="component" value="Unassembled WGS sequence"/>
</dbReference>
<comment type="similarity">
    <text evidence="2">Belongs to the SLC29A/ENT transporter (TC 2.A.57) family.</text>
</comment>
<dbReference type="InterPro" id="IPR002259">
    <property type="entry name" value="Eqnu_transpt"/>
</dbReference>
<feature type="transmembrane region" description="Helical" evidence="7">
    <location>
        <begin position="159"/>
        <end position="180"/>
    </location>
</feature>
<evidence type="ECO:0000256" key="4">
    <source>
        <dbReference type="ARBA" id="ARBA00022692"/>
    </source>
</evidence>
<accession>A0A023AYE6</accession>
<comment type="caution">
    <text evidence="8">The sequence shown here is derived from an EMBL/GenBank/DDBJ whole genome shotgun (WGS) entry which is preliminary data.</text>
</comment>
<keyword evidence="4 7" id="KW-0812">Transmembrane</keyword>
<dbReference type="PANTHER" id="PTHR10332:SF10">
    <property type="entry name" value="EQUILIBRATIVE NUCLEOSIDE TRANSPORTER 4"/>
    <property type="match status" value="1"/>
</dbReference>
<name>A0A023AYE6_GRENI</name>
<evidence type="ECO:0000256" key="7">
    <source>
        <dbReference type="SAM" id="Phobius"/>
    </source>
</evidence>
<gene>
    <name evidence="8" type="ORF">GNI_170950</name>
</gene>
<feature type="transmembrane region" description="Helical" evidence="7">
    <location>
        <begin position="71"/>
        <end position="90"/>
    </location>
</feature>
<evidence type="ECO:0000256" key="5">
    <source>
        <dbReference type="ARBA" id="ARBA00022989"/>
    </source>
</evidence>
<feature type="transmembrane region" description="Helical" evidence="7">
    <location>
        <begin position="30"/>
        <end position="50"/>
    </location>
</feature>
<dbReference type="OrthoDB" id="427043at2759"/>
<dbReference type="GeneID" id="22915847"/>
<dbReference type="eggNOG" id="ENOG502T090">
    <property type="taxonomic scope" value="Eukaryota"/>
</dbReference>
<evidence type="ECO:0000256" key="2">
    <source>
        <dbReference type="ARBA" id="ARBA00007965"/>
    </source>
</evidence>
<feature type="transmembrane region" description="Helical" evidence="7">
    <location>
        <begin position="244"/>
        <end position="264"/>
    </location>
</feature>
<protein>
    <submittedName>
        <fullName evidence="8">Transmembrane protein</fullName>
    </submittedName>
</protein>
<dbReference type="EMBL" id="AFNH02001281">
    <property type="protein sequence ID" value="EZG43453.1"/>
    <property type="molecule type" value="Genomic_DNA"/>
</dbReference>
<comment type="subcellular location">
    <subcellularLocation>
        <location evidence="1">Membrane</location>
        <topology evidence="1">Multi-pass membrane protein</topology>
    </subcellularLocation>
</comment>
<evidence type="ECO:0000256" key="1">
    <source>
        <dbReference type="ARBA" id="ARBA00004141"/>
    </source>
</evidence>
<evidence type="ECO:0000313" key="8">
    <source>
        <dbReference type="EMBL" id="EZG43453.1"/>
    </source>
</evidence>
<feature type="transmembrane region" description="Helical" evidence="7">
    <location>
        <begin position="343"/>
        <end position="365"/>
    </location>
</feature>
<organism evidence="8 9">
    <name type="scientific">Gregarina niphandrodes</name>
    <name type="common">Septate eugregarine</name>
    <dbReference type="NCBI Taxonomy" id="110365"/>
    <lineage>
        <taxon>Eukaryota</taxon>
        <taxon>Sar</taxon>
        <taxon>Alveolata</taxon>
        <taxon>Apicomplexa</taxon>
        <taxon>Conoidasida</taxon>
        <taxon>Gregarinasina</taxon>
        <taxon>Eugregarinorida</taxon>
        <taxon>Gregarinidae</taxon>
        <taxon>Gregarina</taxon>
    </lineage>
</organism>
<dbReference type="VEuPathDB" id="CryptoDB:GNI_170950"/>
<evidence type="ECO:0000256" key="3">
    <source>
        <dbReference type="ARBA" id="ARBA00022448"/>
    </source>
</evidence>
<sequence length="404" mass="44080">MGTGSVIDSAIESVIDTPELAVSAEKFPKWFVMTVMVLTGVVHLWFWNTILNLTVTVNGEYFPSHSRLSDVLATVFQACNIAAFLITNTIGALRPWLNTVAGVVYLVASVCLPLVLLMPETPRYYCWVVLVGVFGLVSGTQQVHHFAIASIYPTGHTTALVSAGQGVGGIVSYGLCMIMVQAAKLSPMNCVIIQMTLGFVWATCSIIGIALLSSQQSVQDSGERQRLEMEAYVAENGKPRIQDWIQWVPLVNTFYSFLSSYLVFPNIGPFKWPMRDDNQVNVVMGLSQLGQVLGRSVPNWSIFIVSLKTTSISNAVKTVLIPVFVVTAVNNNTVFNSYWFQCILLFILSFSEGYLGTLGLVHSAISGKDIYAKWKMATFSTGALVIGVGVGLWVSPLIQKAAKI</sequence>
<evidence type="ECO:0000256" key="6">
    <source>
        <dbReference type="ARBA" id="ARBA00023136"/>
    </source>
</evidence>
<feature type="transmembrane region" description="Helical" evidence="7">
    <location>
        <begin position="124"/>
        <end position="147"/>
    </location>
</feature>
<dbReference type="GO" id="GO:0005337">
    <property type="term" value="F:nucleoside transmembrane transporter activity"/>
    <property type="evidence" value="ECO:0007669"/>
    <property type="project" value="InterPro"/>
</dbReference>
<reference evidence="8" key="1">
    <citation type="submission" date="2013-12" db="EMBL/GenBank/DDBJ databases">
        <authorList>
            <person name="Omoto C.K."/>
            <person name="Sibley D."/>
            <person name="Venepally P."/>
            <person name="Hadjithomas M."/>
            <person name="Karamycheva S."/>
            <person name="Brunk B."/>
            <person name="Roos D."/>
            <person name="Caler E."/>
            <person name="Lorenzi H."/>
        </authorList>
    </citation>
    <scope>NUCLEOTIDE SEQUENCE</scope>
</reference>
<feature type="transmembrane region" description="Helical" evidence="7">
    <location>
        <begin position="96"/>
        <end position="117"/>
    </location>
</feature>
<dbReference type="RefSeq" id="XP_011133304.1">
    <property type="nucleotide sequence ID" value="XM_011135002.1"/>
</dbReference>